<name>A0A5B7G934_PORTR</name>
<feature type="region of interest" description="Disordered" evidence="1">
    <location>
        <begin position="119"/>
        <end position="138"/>
    </location>
</feature>
<dbReference type="EMBL" id="VSRR010012030">
    <property type="protein sequence ID" value="MPC53986.1"/>
    <property type="molecule type" value="Genomic_DNA"/>
</dbReference>
<proteinExistence type="predicted"/>
<protein>
    <submittedName>
        <fullName evidence="2">Uncharacterized protein</fullName>
    </submittedName>
</protein>
<gene>
    <name evidence="2" type="ORF">E2C01_047890</name>
</gene>
<evidence type="ECO:0000313" key="2">
    <source>
        <dbReference type="EMBL" id="MPC53986.1"/>
    </source>
</evidence>
<dbReference type="Proteomes" id="UP000324222">
    <property type="component" value="Unassembled WGS sequence"/>
</dbReference>
<evidence type="ECO:0000256" key="1">
    <source>
        <dbReference type="SAM" id="MobiDB-lite"/>
    </source>
</evidence>
<organism evidence="2 3">
    <name type="scientific">Portunus trituberculatus</name>
    <name type="common">Swimming crab</name>
    <name type="synonym">Neptunus trituberculatus</name>
    <dbReference type="NCBI Taxonomy" id="210409"/>
    <lineage>
        <taxon>Eukaryota</taxon>
        <taxon>Metazoa</taxon>
        <taxon>Ecdysozoa</taxon>
        <taxon>Arthropoda</taxon>
        <taxon>Crustacea</taxon>
        <taxon>Multicrustacea</taxon>
        <taxon>Malacostraca</taxon>
        <taxon>Eumalacostraca</taxon>
        <taxon>Eucarida</taxon>
        <taxon>Decapoda</taxon>
        <taxon>Pleocyemata</taxon>
        <taxon>Brachyura</taxon>
        <taxon>Eubrachyura</taxon>
        <taxon>Portunoidea</taxon>
        <taxon>Portunidae</taxon>
        <taxon>Portuninae</taxon>
        <taxon>Portunus</taxon>
    </lineage>
</organism>
<accession>A0A5B7G934</accession>
<reference evidence="2 3" key="1">
    <citation type="submission" date="2019-05" db="EMBL/GenBank/DDBJ databases">
        <title>Another draft genome of Portunus trituberculatus and its Hox gene families provides insights of decapod evolution.</title>
        <authorList>
            <person name="Jeong J.-H."/>
            <person name="Song I."/>
            <person name="Kim S."/>
            <person name="Choi T."/>
            <person name="Kim D."/>
            <person name="Ryu S."/>
            <person name="Kim W."/>
        </authorList>
    </citation>
    <scope>NUCLEOTIDE SEQUENCE [LARGE SCALE GENOMIC DNA]</scope>
    <source>
        <tissue evidence="2">Muscle</tissue>
    </source>
</reference>
<evidence type="ECO:0000313" key="3">
    <source>
        <dbReference type="Proteomes" id="UP000324222"/>
    </source>
</evidence>
<sequence length="152" mass="16852">MVSTSSLLKIYKDSIYSPGDGDLLGLVDGLVDDLLSLLSLRHLLGDDAVLARHLHHRGTCHLLSTVDGSWGDVLGLDHRLHLGEGLHLCPVDGGVDGGGHHLGPHHLLGNDLRKRVDELQEEKEHDLDDENEEELEEKKEVIVRTVETEEYH</sequence>
<dbReference type="AlphaFoldDB" id="A0A5B7G934"/>
<comment type="caution">
    <text evidence="2">The sequence shown here is derived from an EMBL/GenBank/DDBJ whole genome shotgun (WGS) entry which is preliminary data.</text>
</comment>
<keyword evidence="3" id="KW-1185">Reference proteome</keyword>